<dbReference type="AlphaFoldDB" id="A0AAP9WQY6"/>
<reference evidence="2" key="1">
    <citation type="submission" date="2019-09" db="EMBL/GenBank/DDBJ databases">
        <title>Comparative Genomics of Leptospira interrogans Reveals Genome Plasticity - A Common Adaptive Strategy for Survival in Various Hosts.</title>
        <authorList>
            <person name="Ramli S.R."/>
            <person name="Bunk B."/>
            <person name="Goris M."/>
            <person name="Bhuju S."/>
            <person name="Jarek M."/>
            <person name="Sproer C."/>
            <person name="Mustakim S."/>
            <person name="Strommenger B."/>
            <person name="Pessler F."/>
        </authorList>
    </citation>
    <scope>NUCLEOTIDE SEQUENCE</scope>
    <source>
        <strain evidence="2">1489</strain>
        <plasmid evidence="2">p1</plasmid>
    </source>
</reference>
<name>A0AAP9WQY6_LEPIR</name>
<evidence type="ECO:0000313" key="3">
    <source>
        <dbReference type="Proteomes" id="UP000663255"/>
    </source>
</evidence>
<dbReference type="PROSITE" id="PS51257">
    <property type="entry name" value="PROKAR_LIPOPROTEIN"/>
    <property type="match status" value="1"/>
</dbReference>
<dbReference type="RefSeq" id="WP_192505117.1">
    <property type="nucleotide sequence ID" value="NZ_CP043895.1"/>
</dbReference>
<keyword evidence="2" id="KW-0614">Plasmid</keyword>
<evidence type="ECO:0000313" key="2">
    <source>
        <dbReference type="EMBL" id="QOI52992.1"/>
    </source>
</evidence>
<sequence>MQRVGKLKVFKKRFVFVFLILSISLVFFSCAGYSYEGYYPVPITTSENTYIRFRFENKRSEEEKQLLNDKDRYWKFFSYGFHVWIWTNSKLFTNVKKFRTINPEMSYWQRYYKPGTLYYRVGVNSLRFVEGCEYKMPIPVGKTKYKFSFGVNDPDRAAALVKTIDVPPNHSIRVVFDIGGPPQDDDEEDENVIRSRDFKKKRVPIRISIEPNPEPDEDKICELPKHPRD</sequence>
<dbReference type="EMBL" id="CP043895">
    <property type="protein sequence ID" value="QOI52992.1"/>
    <property type="molecule type" value="Genomic_DNA"/>
</dbReference>
<accession>A0AAP9WQY6</accession>
<gene>
    <name evidence="2" type="ORF">Lepto1489_21675</name>
</gene>
<proteinExistence type="predicted"/>
<evidence type="ECO:0008006" key="4">
    <source>
        <dbReference type="Google" id="ProtNLM"/>
    </source>
</evidence>
<geneLocation type="plasmid" evidence="2 3">
    <name>p1</name>
</geneLocation>
<organism evidence="2 3">
    <name type="scientific">Leptospira interrogans serovar Bataviae</name>
    <dbReference type="NCBI Taxonomy" id="312175"/>
    <lineage>
        <taxon>Bacteria</taxon>
        <taxon>Pseudomonadati</taxon>
        <taxon>Spirochaetota</taxon>
        <taxon>Spirochaetia</taxon>
        <taxon>Leptospirales</taxon>
        <taxon>Leptospiraceae</taxon>
        <taxon>Leptospira</taxon>
    </lineage>
</organism>
<protein>
    <recommendedName>
        <fullName evidence="4">Lipoprotein</fullName>
    </recommendedName>
</protein>
<feature type="compositionally biased region" description="Basic and acidic residues" evidence="1">
    <location>
        <begin position="218"/>
        <end position="229"/>
    </location>
</feature>
<evidence type="ECO:0000256" key="1">
    <source>
        <dbReference type="SAM" id="MobiDB-lite"/>
    </source>
</evidence>
<feature type="region of interest" description="Disordered" evidence="1">
    <location>
        <begin position="204"/>
        <end position="229"/>
    </location>
</feature>
<dbReference type="Proteomes" id="UP000663255">
    <property type="component" value="Plasmid p1"/>
</dbReference>